<gene>
    <name evidence="2" type="ORF">DFH94DRAFT_784608</name>
</gene>
<evidence type="ECO:0000313" key="3">
    <source>
        <dbReference type="Proteomes" id="UP000759537"/>
    </source>
</evidence>
<dbReference type="EMBL" id="WHVB01000052">
    <property type="protein sequence ID" value="KAF8464798.1"/>
    <property type="molecule type" value="Genomic_DNA"/>
</dbReference>
<accession>A0A9P5JV66</accession>
<organism evidence="2 3">
    <name type="scientific">Russula ochroleuca</name>
    <dbReference type="NCBI Taxonomy" id="152965"/>
    <lineage>
        <taxon>Eukaryota</taxon>
        <taxon>Fungi</taxon>
        <taxon>Dikarya</taxon>
        <taxon>Basidiomycota</taxon>
        <taxon>Agaricomycotina</taxon>
        <taxon>Agaricomycetes</taxon>
        <taxon>Russulales</taxon>
        <taxon>Russulaceae</taxon>
        <taxon>Russula</taxon>
    </lineage>
</organism>
<feature type="compositionally biased region" description="Polar residues" evidence="1">
    <location>
        <begin position="165"/>
        <end position="186"/>
    </location>
</feature>
<evidence type="ECO:0000313" key="2">
    <source>
        <dbReference type="EMBL" id="KAF8464798.1"/>
    </source>
</evidence>
<reference evidence="2" key="2">
    <citation type="journal article" date="2020" name="Nat. Commun.">
        <title>Large-scale genome sequencing of mycorrhizal fungi provides insights into the early evolution of symbiotic traits.</title>
        <authorList>
            <person name="Miyauchi S."/>
            <person name="Kiss E."/>
            <person name="Kuo A."/>
            <person name="Drula E."/>
            <person name="Kohler A."/>
            <person name="Sanchez-Garcia M."/>
            <person name="Morin E."/>
            <person name="Andreopoulos B."/>
            <person name="Barry K.W."/>
            <person name="Bonito G."/>
            <person name="Buee M."/>
            <person name="Carver A."/>
            <person name="Chen C."/>
            <person name="Cichocki N."/>
            <person name="Clum A."/>
            <person name="Culley D."/>
            <person name="Crous P.W."/>
            <person name="Fauchery L."/>
            <person name="Girlanda M."/>
            <person name="Hayes R.D."/>
            <person name="Keri Z."/>
            <person name="LaButti K."/>
            <person name="Lipzen A."/>
            <person name="Lombard V."/>
            <person name="Magnuson J."/>
            <person name="Maillard F."/>
            <person name="Murat C."/>
            <person name="Nolan M."/>
            <person name="Ohm R.A."/>
            <person name="Pangilinan J."/>
            <person name="Pereira M.F."/>
            <person name="Perotto S."/>
            <person name="Peter M."/>
            <person name="Pfister S."/>
            <person name="Riley R."/>
            <person name="Sitrit Y."/>
            <person name="Stielow J.B."/>
            <person name="Szollosi G."/>
            <person name="Zifcakova L."/>
            <person name="Stursova M."/>
            <person name="Spatafora J.W."/>
            <person name="Tedersoo L."/>
            <person name="Vaario L.M."/>
            <person name="Yamada A."/>
            <person name="Yan M."/>
            <person name="Wang P."/>
            <person name="Xu J."/>
            <person name="Bruns T."/>
            <person name="Baldrian P."/>
            <person name="Vilgalys R."/>
            <person name="Dunand C."/>
            <person name="Henrissat B."/>
            <person name="Grigoriev I.V."/>
            <person name="Hibbett D."/>
            <person name="Nagy L.G."/>
            <person name="Martin F.M."/>
        </authorList>
    </citation>
    <scope>NUCLEOTIDE SEQUENCE</scope>
    <source>
        <strain evidence="2">Prilba</strain>
    </source>
</reference>
<dbReference type="AlphaFoldDB" id="A0A9P5JV66"/>
<feature type="region of interest" description="Disordered" evidence="1">
    <location>
        <begin position="161"/>
        <end position="203"/>
    </location>
</feature>
<proteinExistence type="predicted"/>
<dbReference type="OrthoDB" id="3224061at2759"/>
<keyword evidence="3" id="KW-1185">Reference proteome</keyword>
<reference evidence="2" key="1">
    <citation type="submission" date="2019-10" db="EMBL/GenBank/DDBJ databases">
        <authorList>
            <consortium name="DOE Joint Genome Institute"/>
            <person name="Kuo A."/>
            <person name="Miyauchi S."/>
            <person name="Kiss E."/>
            <person name="Drula E."/>
            <person name="Kohler A."/>
            <person name="Sanchez-Garcia M."/>
            <person name="Andreopoulos B."/>
            <person name="Barry K.W."/>
            <person name="Bonito G."/>
            <person name="Buee M."/>
            <person name="Carver A."/>
            <person name="Chen C."/>
            <person name="Cichocki N."/>
            <person name="Clum A."/>
            <person name="Culley D."/>
            <person name="Crous P.W."/>
            <person name="Fauchery L."/>
            <person name="Girlanda M."/>
            <person name="Hayes R."/>
            <person name="Keri Z."/>
            <person name="LaButti K."/>
            <person name="Lipzen A."/>
            <person name="Lombard V."/>
            <person name="Magnuson J."/>
            <person name="Maillard F."/>
            <person name="Morin E."/>
            <person name="Murat C."/>
            <person name="Nolan M."/>
            <person name="Ohm R."/>
            <person name="Pangilinan J."/>
            <person name="Pereira M."/>
            <person name="Perotto S."/>
            <person name="Peter M."/>
            <person name="Riley R."/>
            <person name="Sitrit Y."/>
            <person name="Stielow B."/>
            <person name="Szollosi G."/>
            <person name="Zifcakova L."/>
            <person name="Stursova M."/>
            <person name="Spatafora J.W."/>
            <person name="Tedersoo L."/>
            <person name="Vaario L.-M."/>
            <person name="Yamada A."/>
            <person name="Yan M."/>
            <person name="Wang P."/>
            <person name="Xu J."/>
            <person name="Bruns T."/>
            <person name="Baldrian P."/>
            <person name="Vilgalys R."/>
            <person name="Henrissat B."/>
            <person name="Grigoriev I.V."/>
            <person name="Hibbett D."/>
            <person name="Nagy L.G."/>
            <person name="Martin F.M."/>
        </authorList>
    </citation>
    <scope>NUCLEOTIDE SEQUENCE</scope>
    <source>
        <strain evidence="2">Prilba</strain>
    </source>
</reference>
<sequence length="307" mass="34052">MDPIQPTQPSLLSDVSTLSSIYPEQNDLAFQLQAEFLGNIQCNETGVNLSSLHPPHAYTPFHGYGYPPPSTPNMPNQFYNLEDLSLTHGQAPTHPNDADILQPASMYDSWGGANRPMEQVAIKNRNALSSPQDIYGVSGPSALPESWSSCTRDCAYDSATREVDTTGTLSESSRSDPGSPQCSVSRSPREQRKKEKDMERKRAQRLYERQKFAKICELLDIPSDPKNKLVHRILVGVEALVRQHKRDSDLRRQLGIDEADITAEYAQLSAEADTCPINAHSELDGSDTGATPRSWSTSSRESDKQYN</sequence>
<evidence type="ECO:0000256" key="1">
    <source>
        <dbReference type="SAM" id="MobiDB-lite"/>
    </source>
</evidence>
<comment type="caution">
    <text evidence="2">The sequence shown here is derived from an EMBL/GenBank/DDBJ whole genome shotgun (WGS) entry which is preliminary data.</text>
</comment>
<feature type="region of interest" description="Disordered" evidence="1">
    <location>
        <begin position="276"/>
        <end position="307"/>
    </location>
</feature>
<feature type="compositionally biased region" description="Polar residues" evidence="1">
    <location>
        <begin position="288"/>
        <end position="299"/>
    </location>
</feature>
<protein>
    <submittedName>
        <fullName evidence="2">Uncharacterized protein</fullName>
    </submittedName>
</protein>
<name>A0A9P5JV66_9AGAM</name>
<dbReference type="Proteomes" id="UP000759537">
    <property type="component" value="Unassembled WGS sequence"/>
</dbReference>
<feature type="compositionally biased region" description="Basic and acidic residues" evidence="1">
    <location>
        <begin position="187"/>
        <end position="203"/>
    </location>
</feature>